<dbReference type="STRING" id="682795.AciX8_0447"/>
<dbReference type="KEGG" id="gma:AciX8_0447"/>
<evidence type="ECO:0000313" key="10">
    <source>
        <dbReference type="Proteomes" id="UP000007113"/>
    </source>
</evidence>
<evidence type="ECO:0000256" key="6">
    <source>
        <dbReference type="SAM" id="MobiDB-lite"/>
    </source>
</evidence>
<dbReference type="eggNOG" id="COG1714">
    <property type="taxonomic scope" value="Bacteria"/>
</dbReference>
<keyword evidence="3 7" id="KW-0812">Transmembrane</keyword>
<keyword evidence="4 7" id="KW-1133">Transmembrane helix</keyword>
<dbReference type="EMBL" id="CP003130">
    <property type="protein sequence ID" value="AEU34800.1"/>
    <property type="molecule type" value="Genomic_DNA"/>
</dbReference>
<feature type="transmembrane region" description="Helical" evidence="7">
    <location>
        <begin position="423"/>
        <end position="442"/>
    </location>
</feature>
<evidence type="ECO:0000256" key="3">
    <source>
        <dbReference type="ARBA" id="ARBA00022692"/>
    </source>
</evidence>
<protein>
    <submittedName>
        <fullName evidence="9">RDD domain containing protein</fullName>
    </submittedName>
</protein>
<dbReference type="GO" id="GO:0005886">
    <property type="term" value="C:plasma membrane"/>
    <property type="evidence" value="ECO:0007669"/>
    <property type="project" value="UniProtKB-SubCell"/>
</dbReference>
<dbReference type="Pfam" id="PF06271">
    <property type="entry name" value="RDD"/>
    <property type="match status" value="1"/>
</dbReference>
<evidence type="ECO:0000256" key="4">
    <source>
        <dbReference type="ARBA" id="ARBA00022989"/>
    </source>
</evidence>
<accession>G8NNL5</accession>
<sequence length="461" mass="50901">MYVLDPGSLKLSMSSAAQQDEIAEGLDYRATGTDSVSGLKQVVAERLAAHRSRRAQELALEAERERATAQIRNQARSGTSRIREAVAARYEHSVSYREFLAAEAERASQQAQAEAEIAARNARAVAEAQMKLMEELDQWNRSEAEAQIESRPGPREVVFEEPRIEAVAERSSGSLTVRMYDDIGAARSATVTTQSQSRSHHVHPADGEDELDQLDQEIEFRRAPEFELHLIEAQPIPGNLIEFPRQLVASRKARPRLAEGPLREDAPVEPQLRIFEVEPEQISIEPEAVEFSGAPEWQGLFLDPNKVATHAPPAEAQHHFTLQPQTAPLELRLMAASIDTGCIGIAFLGFAAVVAKIAGPNLRALSLPLLGVTTAGVLLALFVIFQLLFLSLAEATPGMRYARIALCTFGDANPSRKAMRRRVLAMLLAACPLGIGLAWAFLDDERLGWHDRMSKMYQRAY</sequence>
<comment type="subcellular location">
    <subcellularLocation>
        <location evidence="1">Cell membrane</location>
        <topology evidence="1">Multi-pass membrane protein</topology>
    </subcellularLocation>
</comment>
<dbReference type="Proteomes" id="UP000007113">
    <property type="component" value="Chromosome"/>
</dbReference>
<proteinExistence type="predicted"/>
<gene>
    <name evidence="9" type="ordered locus">AciX8_0447</name>
</gene>
<evidence type="ECO:0000256" key="2">
    <source>
        <dbReference type="ARBA" id="ARBA00022475"/>
    </source>
</evidence>
<dbReference type="AlphaFoldDB" id="G8NNL5"/>
<dbReference type="InterPro" id="IPR051791">
    <property type="entry name" value="Pra-immunoreactive"/>
</dbReference>
<reference evidence="9 10" key="1">
    <citation type="submission" date="2011-11" db="EMBL/GenBank/DDBJ databases">
        <title>Complete sequence of Granulicella mallensis MP5ACTX8.</title>
        <authorList>
            <consortium name="US DOE Joint Genome Institute"/>
            <person name="Lucas S."/>
            <person name="Copeland A."/>
            <person name="Lapidus A."/>
            <person name="Cheng J.-F."/>
            <person name="Goodwin L."/>
            <person name="Pitluck S."/>
            <person name="Peters L."/>
            <person name="Lu M."/>
            <person name="Detter J.C."/>
            <person name="Han C."/>
            <person name="Tapia R."/>
            <person name="Land M."/>
            <person name="Hauser L."/>
            <person name="Kyrpides N."/>
            <person name="Ivanova N."/>
            <person name="Mikhailova N."/>
            <person name="Pagani I."/>
            <person name="Rawat S."/>
            <person name="Mannisto M."/>
            <person name="Haggblom M."/>
            <person name="Woyke T."/>
        </authorList>
    </citation>
    <scope>NUCLEOTIDE SEQUENCE [LARGE SCALE GENOMIC DNA]</scope>
    <source>
        <strain evidence="10">ATCC BAA-1857 / DSM 23137 / MP5ACTX8</strain>
    </source>
</reference>
<dbReference type="HOGENOM" id="CLU_595706_0_0_0"/>
<feature type="domain" description="RDD" evidence="8">
    <location>
        <begin position="327"/>
        <end position="454"/>
    </location>
</feature>
<dbReference type="InterPro" id="IPR010432">
    <property type="entry name" value="RDD"/>
</dbReference>
<evidence type="ECO:0000256" key="1">
    <source>
        <dbReference type="ARBA" id="ARBA00004651"/>
    </source>
</evidence>
<keyword evidence="2" id="KW-1003">Cell membrane</keyword>
<feature type="transmembrane region" description="Helical" evidence="7">
    <location>
        <begin position="333"/>
        <end position="355"/>
    </location>
</feature>
<evidence type="ECO:0000256" key="5">
    <source>
        <dbReference type="ARBA" id="ARBA00023136"/>
    </source>
</evidence>
<organism evidence="9 10">
    <name type="scientific">Granulicella mallensis (strain ATCC BAA-1857 / DSM 23137 / MP5ACTX8)</name>
    <dbReference type="NCBI Taxonomy" id="682795"/>
    <lineage>
        <taxon>Bacteria</taxon>
        <taxon>Pseudomonadati</taxon>
        <taxon>Acidobacteriota</taxon>
        <taxon>Terriglobia</taxon>
        <taxon>Terriglobales</taxon>
        <taxon>Acidobacteriaceae</taxon>
        <taxon>Granulicella</taxon>
    </lineage>
</organism>
<dbReference type="PANTHER" id="PTHR36115">
    <property type="entry name" value="PROLINE-RICH ANTIGEN HOMOLOG-RELATED"/>
    <property type="match status" value="1"/>
</dbReference>
<name>G8NNL5_GRAMM</name>
<dbReference type="PANTHER" id="PTHR36115:SF6">
    <property type="entry name" value="PROLINE-RICH ANTIGEN HOMOLOG"/>
    <property type="match status" value="1"/>
</dbReference>
<evidence type="ECO:0000259" key="8">
    <source>
        <dbReference type="Pfam" id="PF06271"/>
    </source>
</evidence>
<evidence type="ECO:0000313" key="9">
    <source>
        <dbReference type="EMBL" id="AEU34800.1"/>
    </source>
</evidence>
<feature type="transmembrane region" description="Helical" evidence="7">
    <location>
        <begin position="367"/>
        <end position="393"/>
    </location>
</feature>
<evidence type="ECO:0000256" key="7">
    <source>
        <dbReference type="SAM" id="Phobius"/>
    </source>
</evidence>
<keyword evidence="10" id="KW-1185">Reference proteome</keyword>
<keyword evidence="5 7" id="KW-0472">Membrane</keyword>
<feature type="region of interest" description="Disordered" evidence="6">
    <location>
        <begin position="188"/>
        <end position="208"/>
    </location>
</feature>